<name>A0A4R5CXY5_9ACTN</name>
<organism evidence="1 2">
    <name type="scientific">Jiangella asiatica</name>
    <dbReference type="NCBI Taxonomy" id="2530372"/>
    <lineage>
        <taxon>Bacteria</taxon>
        <taxon>Bacillati</taxon>
        <taxon>Actinomycetota</taxon>
        <taxon>Actinomycetes</taxon>
        <taxon>Jiangellales</taxon>
        <taxon>Jiangellaceae</taxon>
        <taxon>Jiangella</taxon>
    </lineage>
</organism>
<dbReference type="EMBL" id="SMKZ01000034">
    <property type="protein sequence ID" value="TDE02805.1"/>
    <property type="molecule type" value="Genomic_DNA"/>
</dbReference>
<sequence>MQFDADDPEAWSCNVAHLGRHIPTDRPGTVYVLHFDQPTYVTDGDRRHVQPTTHYVGWTGGRVERRVRHHGVPADSMVDTMPGTAEDEKQLKAIGQCRRCGTLLAPECLGAAPQRRRWTER</sequence>
<gene>
    <name evidence="1" type="ORF">E1269_21160</name>
</gene>
<dbReference type="RefSeq" id="WP_131898217.1">
    <property type="nucleotide sequence ID" value="NZ_SMKZ01000034.1"/>
</dbReference>
<dbReference type="InParanoid" id="A0A4R5CXY5"/>
<dbReference type="Proteomes" id="UP000294739">
    <property type="component" value="Unassembled WGS sequence"/>
</dbReference>
<comment type="caution">
    <text evidence="1">The sequence shown here is derived from an EMBL/GenBank/DDBJ whole genome shotgun (WGS) entry which is preliminary data.</text>
</comment>
<proteinExistence type="predicted"/>
<reference evidence="1 2" key="1">
    <citation type="submission" date="2019-03" db="EMBL/GenBank/DDBJ databases">
        <title>Draft genome sequences of novel Actinobacteria.</title>
        <authorList>
            <person name="Sahin N."/>
            <person name="Ay H."/>
            <person name="Saygin H."/>
        </authorList>
    </citation>
    <scope>NUCLEOTIDE SEQUENCE [LARGE SCALE GENOMIC DNA]</scope>
    <source>
        <strain evidence="1 2">5K138</strain>
    </source>
</reference>
<dbReference type="OrthoDB" id="4550887at2"/>
<dbReference type="AlphaFoldDB" id="A0A4R5CXY5"/>
<protein>
    <submittedName>
        <fullName evidence="1">Uncharacterized protein</fullName>
    </submittedName>
</protein>
<accession>A0A4R5CXY5</accession>
<evidence type="ECO:0000313" key="1">
    <source>
        <dbReference type="EMBL" id="TDE02805.1"/>
    </source>
</evidence>
<evidence type="ECO:0000313" key="2">
    <source>
        <dbReference type="Proteomes" id="UP000294739"/>
    </source>
</evidence>
<keyword evidence="2" id="KW-1185">Reference proteome</keyword>